<name>A0A8J6QS36_9GAMM</name>
<evidence type="ECO:0000313" key="1">
    <source>
        <dbReference type="EMBL" id="MBD1390996.1"/>
    </source>
</evidence>
<comment type="caution">
    <text evidence="1">The sequence shown here is derived from an EMBL/GenBank/DDBJ whole genome shotgun (WGS) entry which is preliminary data.</text>
</comment>
<evidence type="ECO:0000313" key="2">
    <source>
        <dbReference type="Proteomes" id="UP000638014"/>
    </source>
</evidence>
<dbReference type="RefSeq" id="WP_191146058.1">
    <property type="nucleotide sequence ID" value="NZ_JACXAF010000026.1"/>
</dbReference>
<dbReference type="AlphaFoldDB" id="A0A8J6QS36"/>
<organism evidence="1 2">
    <name type="scientific">Neiella litorisoli</name>
    <dbReference type="NCBI Taxonomy" id="2771431"/>
    <lineage>
        <taxon>Bacteria</taxon>
        <taxon>Pseudomonadati</taxon>
        <taxon>Pseudomonadota</taxon>
        <taxon>Gammaproteobacteria</taxon>
        <taxon>Alteromonadales</taxon>
        <taxon>Echinimonadaceae</taxon>
        <taxon>Neiella</taxon>
    </lineage>
</organism>
<proteinExistence type="predicted"/>
<reference evidence="1" key="1">
    <citation type="submission" date="2020-09" db="EMBL/GenBank/DDBJ databases">
        <title>A novel bacterium of genus Neiella, isolated from South China Sea.</title>
        <authorList>
            <person name="Huang H."/>
            <person name="Mo K."/>
            <person name="Hu Y."/>
        </authorList>
    </citation>
    <scope>NUCLEOTIDE SEQUENCE</scope>
    <source>
        <strain evidence="1">HB171785</strain>
    </source>
</reference>
<dbReference type="EMBL" id="JACXAF010000026">
    <property type="protein sequence ID" value="MBD1390996.1"/>
    <property type="molecule type" value="Genomic_DNA"/>
</dbReference>
<accession>A0A8J6QS36</accession>
<protein>
    <submittedName>
        <fullName evidence="1">Uncharacterized protein</fullName>
    </submittedName>
</protein>
<sequence length="266" mass="29911">MLTSVYSVGVEAEATGWRLIDDFEDPASMNHWIKADTDNQTEPHVPNPQVTERRQQANGNHYLLKKPAADGVVGNRKALTYKKLPEPVEVGEIYTFYGRFQVESFPNNHIFGLSDLAPKGIEQHAYNAFEPSLRITDKAESNGDKNDGTLMVKLGKGYDKVVNPETGQPAQPLAPGVWYQVWMVMDNRPRNEGGQRYDVFLKGGEFTQQTKVYSGADYRMKRQQPLIYFLANCNTGPVKKPYGNGGVRYDDLYLVKGKVLSSPFVQ</sequence>
<gene>
    <name evidence="1" type="ORF">IC617_16325</name>
</gene>
<keyword evidence="2" id="KW-1185">Reference proteome</keyword>
<dbReference type="Proteomes" id="UP000638014">
    <property type="component" value="Unassembled WGS sequence"/>
</dbReference>